<protein>
    <submittedName>
        <fullName evidence="3">Cell wall hydrolase</fullName>
    </submittedName>
</protein>
<proteinExistence type="predicted"/>
<evidence type="ECO:0000313" key="3">
    <source>
        <dbReference type="EMBL" id="QIG78531.1"/>
    </source>
</evidence>
<keyword evidence="1" id="KW-0732">Signal</keyword>
<dbReference type="Pfam" id="PF07486">
    <property type="entry name" value="Hydrolase_2"/>
    <property type="match status" value="1"/>
</dbReference>
<dbReference type="InterPro" id="IPR011105">
    <property type="entry name" value="Cell_wall_hydrolase_SleB"/>
</dbReference>
<dbReference type="AlphaFoldDB" id="A0A6G6Y121"/>
<feature type="signal peptide" evidence="1">
    <location>
        <begin position="1"/>
        <end position="21"/>
    </location>
</feature>
<evidence type="ECO:0000256" key="1">
    <source>
        <dbReference type="SAM" id="SignalP"/>
    </source>
</evidence>
<dbReference type="EMBL" id="CP049109">
    <property type="protein sequence ID" value="QIG78531.1"/>
    <property type="molecule type" value="Genomic_DNA"/>
</dbReference>
<feature type="chain" id="PRO_5026223197" evidence="1">
    <location>
        <begin position="22"/>
        <end position="229"/>
    </location>
</feature>
<reference evidence="3 4" key="1">
    <citation type="submission" date="2020-02" db="EMBL/GenBank/DDBJ databases">
        <authorList>
            <person name="Zheng R.K."/>
            <person name="Sun C.M."/>
        </authorList>
    </citation>
    <scope>NUCLEOTIDE SEQUENCE [LARGE SCALE GENOMIC DNA]</scope>
    <source>
        <strain evidence="4">zrk23</strain>
    </source>
</reference>
<dbReference type="Gene3D" id="1.10.10.2520">
    <property type="entry name" value="Cell wall hydrolase SleB, domain 1"/>
    <property type="match status" value="1"/>
</dbReference>
<dbReference type="InterPro" id="IPR042047">
    <property type="entry name" value="SleB_dom1"/>
</dbReference>
<organism evidence="3 4">
    <name type="scientific">Stakelama tenebrarum</name>
    <dbReference type="NCBI Taxonomy" id="2711215"/>
    <lineage>
        <taxon>Bacteria</taxon>
        <taxon>Pseudomonadati</taxon>
        <taxon>Pseudomonadota</taxon>
        <taxon>Alphaproteobacteria</taxon>
        <taxon>Sphingomonadales</taxon>
        <taxon>Sphingomonadaceae</taxon>
        <taxon>Stakelama</taxon>
    </lineage>
</organism>
<dbReference type="KEGG" id="spzr:G5C33_01130"/>
<keyword evidence="4" id="KW-1185">Reference proteome</keyword>
<sequence>MSFRFRAAMIAAVTFCAGAIAAGTTPGLAFEIRNPILNDPEPETVPAEIAEKLPALREALLAQGSADAEVVEFAESEAVVQPIVEEEASEDFDFASLSDAVAAQSVSGTIDRETRCVAIGVYYESKGEPLAGQLAVANVIYNRAESSRYPSSTCAVLTQRRQFSFVRGGRLPTPPNDAAWRKALAVAQVAQNNLWESPVPRALFFHANYVSPNWGRPRVATIGNHIFYR</sequence>
<evidence type="ECO:0000313" key="4">
    <source>
        <dbReference type="Proteomes" id="UP000501568"/>
    </source>
</evidence>
<dbReference type="RefSeq" id="WP_165325529.1">
    <property type="nucleotide sequence ID" value="NZ_CP049109.1"/>
</dbReference>
<name>A0A6G6Y121_9SPHN</name>
<gene>
    <name evidence="3" type="ORF">G5C33_01130</name>
</gene>
<evidence type="ECO:0000259" key="2">
    <source>
        <dbReference type="Pfam" id="PF07486"/>
    </source>
</evidence>
<dbReference type="GO" id="GO:0016787">
    <property type="term" value="F:hydrolase activity"/>
    <property type="evidence" value="ECO:0007669"/>
    <property type="project" value="UniProtKB-KW"/>
</dbReference>
<accession>A0A6G6Y121</accession>
<dbReference type="Proteomes" id="UP000501568">
    <property type="component" value="Chromosome"/>
</dbReference>
<feature type="domain" description="Cell wall hydrolase SleB" evidence="2">
    <location>
        <begin position="127"/>
        <end position="228"/>
    </location>
</feature>
<keyword evidence="3" id="KW-0378">Hydrolase</keyword>